<dbReference type="SUPFAM" id="SSF48452">
    <property type="entry name" value="TPR-like"/>
    <property type="match status" value="1"/>
</dbReference>
<dbReference type="InterPro" id="IPR041662">
    <property type="entry name" value="SusD-like_2"/>
</dbReference>
<dbReference type="InterPro" id="IPR011990">
    <property type="entry name" value="TPR-like_helical_dom_sf"/>
</dbReference>
<evidence type="ECO:0000313" key="2">
    <source>
        <dbReference type="Proteomes" id="UP000050280"/>
    </source>
</evidence>
<dbReference type="AlphaFoldDB" id="A0A0P7AG00"/>
<dbReference type="STRING" id="1300341.I595_2952"/>
<protein>
    <submittedName>
        <fullName evidence="1">SusD/RagB family lipoprotein</fullName>
    </submittedName>
</protein>
<accession>A0A0P7AG00</accession>
<dbReference type="OrthoDB" id="725917at2"/>
<dbReference type="Gene3D" id="1.25.40.390">
    <property type="match status" value="1"/>
</dbReference>
<organism evidence="1 2">
    <name type="scientific">Croceitalea dokdonensis DOKDO 023</name>
    <dbReference type="NCBI Taxonomy" id="1300341"/>
    <lineage>
        <taxon>Bacteria</taxon>
        <taxon>Pseudomonadati</taxon>
        <taxon>Bacteroidota</taxon>
        <taxon>Flavobacteriia</taxon>
        <taxon>Flavobacteriales</taxon>
        <taxon>Flavobacteriaceae</taxon>
        <taxon>Croceitalea</taxon>
    </lineage>
</organism>
<evidence type="ECO:0000313" key="1">
    <source>
        <dbReference type="EMBL" id="KPM30973.1"/>
    </source>
</evidence>
<keyword evidence="2" id="KW-1185">Reference proteome</keyword>
<dbReference type="Pfam" id="PF12771">
    <property type="entry name" value="SusD-like_2"/>
    <property type="match status" value="1"/>
</dbReference>
<dbReference type="PATRIC" id="fig|1300341.3.peg.3104"/>
<name>A0A0P7AG00_9FLAO</name>
<dbReference type="RefSeq" id="WP_083467604.1">
    <property type="nucleotide sequence ID" value="NZ_LDJX01000006.1"/>
</dbReference>
<gene>
    <name evidence="1" type="ORF">I595_2952</name>
</gene>
<sequence length="571" mass="64075">MKFIDNRLTKKFPALDRVGWIPAKLGRRGGWKAQALGSVVSLGRPVRVWAFNPFRILTLKKGQNPPSLTQGKERTPTWRATQVRFYFSCSQLKSPLLYLSLILALVLSSCTKDFEEINTNPNQPLTVQPSLLLRQVIYDYGEQMSYEGFTAGDLLGQYRTALDFNLFDRHDLKSPQLGGNPWPILYTNLRDNEQLLDLALANQTFSVYEGPARILKAYMAAALTDMFGDVPYFEAFKGKNLTVTPVYDEQEDIYLAEGGIFDNLEKGVAAIENYNGNIALEGDILFNGDLDAWVRFAKSLQIKFLMRTANVQNNTTALQALFDEANFIRNNAQNATFDFNNGEPNNFRLARLRIGDFNNFVLSETMEEILTDLNDPRMATFFRPFSNSDTGGFNGLLNGVDATQNAVVLADFSLASTNFREATSALDANFMTSWETHFLLAEAAARGIISADAQTLYETGVTQAFEYWNTELPTNYLSTEGAFNNGDAIENIITQKWIANIINGYEGWIEYRRTGFPQLKTISASLNNDLLPVRMPYPAEEQALNTINYEAAAAKTEGNSINVPVWWDEAP</sequence>
<proteinExistence type="predicted"/>
<keyword evidence="1" id="KW-0449">Lipoprotein</keyword>
<dbReference type="Proteomes" id="UP000050280">
    <property type="component" value="Unassembled WGS sequence"/>
</dbReference>
<reference evidence="1 2" key="1">
    <citation type="submission" date="2015-09" db="EMBL/GenBank/DDBJ databases">
        <title>Genome sequence of the marine flavobacterium Croceitalea dokdonensis DOKDO 023 that contains proton- and sodium-pumping rhodopsins.</title>
        <authorList>
            <person name="Kwon S.-K."/>
            <person name="Lee H.K."/>
            <person name="Kwak M.-J."/>
            <person name="Kim J.F."/>
        </authorList>
    </citation>
    <scope>NUCLEOTIDE SEQUENCE [LARGE SCALE GENOMIC DNA]</scope>
    <source>
        <strain evidence="1 2">DOKDO 023</strain>
    </source>
</reference>
<comment type="caution">
    <text evidence="1">The sequence shown here is derived from an EMBL/GenBank/DDBJ whole genome shotgun (WGS) entry which is preliminary data.</text>
</comment>
<dbReference type="EMBL" id="LDJX01000006">
    <property type="protein sequence ID" value="KPM30973.1"/>
    <property type="molecule type" value="Genomic_DNA"/>
</dbReference>